<dbReference type="InterPro" id="IPR006062">
    <property type="entry name" value="His_biosynth"/>
</dbReference>
<evidence type="ECO:0000256" key="12">
    <source>
        <dbReference type="ARBA" id="ARBA00032401"/>
    </source>
</evidence>
<dbReference type="Gene3D" id="3.20.20.70">
    <property type="entry name" value="Aldolase class I"/>
    <property type="match status" value="1"/>
</dbReference>
<dbReference type="SUPFAM" id="SSF51366">
    <property type="entry name" value="Ribulose-phoshate binding barrel"/>
    <property type="match status" value="1"/>
</dbReference>
<dbReference type="InterPro" id="IPR013785">
    <property type="entry name" value="Aldolase_TIM"/>
</dbReference>
<evidence type="ECO:0000313" key="15">
    <source>
        <dbReference type="EMBL" id="MDO5457282.1"/>
    </source>
</evidence>
<keyword evidence="6 14" id="KW-0028">Amino-acid biosynthesis</keyword>
<dbReference type="GO" id="GO:0000105">
    <property type="term" value="P:L-histidine biosynthetic process"/>
    <property type="evidence" value="ECO:0007669"/>
    <property type="project" value="UniProtKB-KW"/>
</dbReference>
<dbReference type="Proteomes" id="UP001171751">
    <property type="component" value="Unassembled WGS sequence"/>
</dbReference>
<dbReference type="InterPro" id="IPR050064">
    <property type="entry name" value="IGPS_HisA/HisF"/>
</dbReference>
<dbReference type="PANTHER" id="PTHR21235:SF2">
    <property type="entry name" value="IMIDAZOLE GLYCEROL PHOSPHATE SYNTHASE HISHF"/>
    <property type="match status" value="1"/>
</dbReference>
<dbReference type="Pfam" id="PF00977">
    <property type="entry name" value="His_biosynth"/>
    <property type="match status" value="1"/>
</dbReference>
<keyword evidence="16" id="KW-1185">Reference proteome</keyword>
<evidence type="ECO:0000313" key="16">
    <source>
        <dbReference type="Proteomes" id="UP001171751"/>
    </source>
</evidence>
<comment type="function">
    <text evidence="9">IGPS catalyzes the conversion of PRFAR and glutamine to IGP, AICAR and glutamate. The HisF subunit catalyzes the cyclization activity that produces IGP and AICAR from PRFAR using the ammonia provided by the HisH subunit.</text>
</comment>
<reference evidence="15" key="1">
    <citation type="submission" date="2023-07" db="EMBL/GenBank/DDBJ databases">
        <title>Between Cages and Wild: Unraveling the Impact of Captivity on Animal Microbiomes and Antimicrobial Resistance.</title>
        <authorList>
            <person name="Schmartz G.P."/>
            <person name="Rehner J."/>
            <person name="Schuff M.J."/>
            <person name="Becker S.L."/>
            <person name="Kravczyk M."/>
            <person name="Gurevich A."/>
            <person name="Francke R."/>
            <person name="Mueller R."/>
            <person name="Keller V."/>
            <person name="Keller A."/>
        </authorList>
    </citation>
    <scope>NUCLEOTIDE SEQUENCE</scope>
    <source>
        <strain evidence="15">S39M_St_73</strain>
    </source>
</reference>
<evidence type="ECO:0000256" key="8">
    <source>
        <dbReference type="ARBA" id="ARBA00023239"/>
    </source>
</evidence>
<comment type="catalytic activity">
    <reaction evidence="13">
        <text>5-[(5-phospho-1-deoxy-D-ribulos-1-ylimino)methylamino]-1-(5-phospho-beta-D-ribosyl)imidazole-4-carboxamide + L-glutamine = D-erythro-1-(imidazol-4-yl)glycerol 3-phosphate + 5-amino-1-(5-phospho-beta-D-ribosyl)imidazole-4-carboxamide + L-glutamate + H(+)</text>
        <dbReference type="Rhea" id="RHEA:24793"/>
        <dbReference type="ChEBI" id="CHEBI:15378"/>
        <dbReference type="ChEBI" id="CHEBI:29985"/>
        <dbReference type="ChEBI" id="CHEBI:58278"/>
        <dbReference type="ChEBI" id="CHEBI:58359"/>
        <dbReference type="ChEBI" id="CHEBI:58475"/>
        <dbReference type="ChEBI" id="CHEBI:58525"/>
        <dbReference type="EC" id="4.3.2.10"/>
    </reaction>
</comment>
<protein>
    <recommendedName>
        <fullName evidence="5">Imidazole glycerol phosphate synthase subunit HisF</fullName>
        <ecNumber evidence="4">4.3.2.10</ecNumber>
    </recommendedName>
    <alternativeName>
        <fullName evidence="10">IGP synthase cyclase subunit</fullName>
    </alternativeName>
    <alternativeName>
        <fullName evidence="11">IGP synthase subunit HisF</fullName>
    </alternativeName>
    <alternativeName>
        <fullName evidence="12">ImGP synthase subunit HisF</fullName>
    </alternativeName>
</protein>
<sequence length="250" mass="26691">MKKIVPCLDIKNGRVVKGVQFIDLEDKGDPVELAQKYADQGADEIVFLDIARSDDGHEAMLDLITRVKAVMPDIPLTVGGGISSLSDVEAILQAGADKVSVASAAVKNPDLINAIVNQFSSDVLTIALDVDQDEADGYYYVYTQGGKKKEEMKALDWLKEVESRGAGSLLITSIPADGTRAGFDLDFLKEASQLVSLPIIASGGAGNIDHFVDLFKQTDVAAGLAASIFHNGTVNIQDLKDKLRQEGVDA</sequence>
<dbReference type="NCBIfam" id="TIGR00735">
    <property type="entry name" value="hisF"/>
    <property type="match status" value="1"/>
</dbReference>
<keyword evidence="7 14" id="KW-0368">Histidine biosynthesis</keyword>
<dbReference type="AlphaFoldDB" id="A0AA43UC67"/>
<name>A0AA43UC67_9LACT</name>
<comment type="similarity">
    <text evidence="2 14">Belongs to the HisA/HisF family.</text>
</comment>
<evidence type="ECO:0000256" key="14">
    <source>
        <dbReference type="RuleBase" id="RU003657"/>
    </source>
</evidence>
<keyword evidence="8 15" id="KW-0456">Lyase</keyword>
<dbReference type="GO" id="GO:0016829">
    <property type="term" value="F:lyase activity"/>
    <property type="evidence" value="ECO:0007669"/>
    <property type="project" value="UniProtKB-KW"/>
</dbReference>
<evidence type="ECO:0000256" key="9">
    <source>
        <dbReference type="ARBA" id="ARBA00025475"/>
    </source>
</evidence>
<comment type="subunit">
    <text evidence="3">Heterodimer of HisH and HisF.</text>
</comment>
<accession>A0AA43UC67</accession>
<proteinExistence type="inferred from homology"/>
<comment type="pathway">
    <text evidence="1">Amino-acid biosynthesis; L-histidine biosynthesis; L-histidine from 5-phospho-alpha-D-ribose 1-diphosphate: step 5/9.</text>
</comment>
<dbReference type="InterPro" id="IPR011060">
    <property type="entry name" value="RibuloseP-bd_barrel"/>
</dbReference>
<comment type="caution">
    <text evidence="15">The sequence shown here is derived from an EMBL/GenBank/DDBJ whole genome shotgun (WGS) entry which is preliminary data.</text>
</comment>
<organism evidence="15 16">
    <name type="scientific">Atopococcus tabaci</name>
    <dbReference type="NCBI Taxonomy" id="269774"/>
    <lineage>
        <taxon>Bacteria</taxon>
        <taxon>Bacillati</taxon>
        <taxon>Bacillota</taxon>
        <taxon>Bacilli</taxon>
        <taxon>Lactobacillales</taxon>
        <taxon>Carnobacteriaceae</taxon>
        <taxon>Atopococcus</taxon>
    </lineage>
</organism>
<evidence type="ECO:0000256" key="10">
    <source>
        <dbReference type="ARBA" id="ARBA00030264"/>
    </source>
</evidence>
<dbReference type="GO" id="GO:0000107">
    <property type="term" value="F:imidazoleglycerol-phosphate synthase activity"/>
    <property type="evidence" value="ECO:0007669"/>
    <property type="project" value="InterPro"/>
</dbReference>
<evidence type="ECO:0000256" key="2">
    <source>
        <dbReference type="ARBA" id="ARBA00009667"/>
    </source>
</evidence>
<evidence type="ECO:0000256" key="1">
    <source>
        <dbReference type="ARBA" id="ARBA00005091"/>
    </source>
</evidence>
<dbReference type="EC" id="4.3.2.10" evidence="4"/>
<dbReference type="EMBL" id="JAUNQW010000008">
    <property type="protein sequence ID" value="MDO5457282.1"/>
    <property type="molecule type" value="Genomic_DNA"/>
</dbReference>
<dbReference type="InterPro" id="IPR004651">
    <property type="entry name" value="HisF"/>
</dbReference>
<evidence type="ECO:0000256" key="13">
    <source>
        <dbReference type="ARBA" id="ARBA00047838"/>
    </source>
</evidence>
<evidence type="ECO:0000256" key="4">
    <source>
        <dbReference type="ARBA" id="ARBA00012809"/>
    </source>
</evidence>
<dbReference type="PANTHER" id="PTHR21235">
    <property type="entry name" value="IMIDAZOLE GLYCEROL PHOSPHATE SYNTHASE SUBUNIT HISF/H IGP SYNTHASE SUBUNIT HISF/H"/>
    <property type="match status" value="1"/>
</dbReference>
<evidence type="ECO:0000256" key="3">
    <source>
        <dbReference type="ARBA" id="ARBA00011152"/>
    </source>
</evidence>
<evidence type="ECO:0000256" key="5">
    <source>
        <dbReference type="ARBA" id="ARBA00016318"/>
    </source>
</evidence>
<evidence type="ECO:0000256" key="11">
    <source>
        <dbReference type="ARBA" id="ARBA00031409"/>
    </source>
</evidence>
<gene>
    <name evidence="15" type="primary">hisF</name>
    <name evidence="15" type="ORF">Q4F26_02970</name>
</gene>
<dbReference type="CDD" id="cd04731">
    <property type="entry name" value="HisF"/>
    <property type="match status" value="1"/>
</dbReference>
<evidence type="ECO:0000256" key="6">
    <source>
        <dbReference type="ARBA" id="ARBA00022605"/>
    </source>
</evidence>
<evidence type="ECO:0000256" key="7">
    <source>
        <dbReference type="ARBA" id="ARBA00023102"/>
    </source>
</evidence>